<dbReference type="PhylomeDB" id="B2IYQ0"/>
<dbReference type="OrthoDB" id="556614at2"/>
<dbReference type="KEGG" id="npu:Npun_F3175"/>
<gene>
    <name evidence="5" type="ordered locus">Npun_F3175</name>
</gene>
<keyword evidence="2 3" id="KW-0175">Coiled coil</keyword>
<keyword evidence="4" id="KW-0812">Transmembrane</keyword>
<feature type="transmembrane region" description="Helical" evidence="4">
    <location>
        <begin position="12"/>
        <end position="34"/>
    </location>
</feature>
<evidence type="ECO:0000256" key="4">
    <source>
        <dbReference type="SAM" id="Phobius"/>
    </source>
</evidence>
<evidence type="ECO:0000256" key="1">
    <source>
        <dbReference type="ARBA" id="ARBA00004196"/>
    </source>
</evidence>
<feature type="coiled-coil region" evidence="3">
    <location>
        <begin position="174"/>
        <end position="307"/>
    </location>
</feature>
<dbReference type="NCBIfam" id="TIGR02971">
    <property type="entry name" value="heterocyst_DevB"/>
    <property type="match status" value="1"/>
</dbReference>
<dbReference type="SUPFAM" id="SSF111369">
    <property type="entry name" value="HlyD-like secretion proteins"/>
    <property type="match status" value="1"/>
</dbReference>
<keyword evidence="6" id="KW-1185">Reference proteome</keyword>
<dbReference type="EMBL" id="CP001037">
    <property type="protein sequence ID" value="ACC81633.1"/>
    <property type="molecule type" value="Genomic_DNA"/>
</dbReference>
<accession>B2IYQ0</accession>
<keyword evidence="4" id="KW-1133">Transmembrane helix</keyword>
<dbReference type="AlphaFoldDB" id="B2IYQ0"/>
<organism evidence="5 6">
    <name type="scientific">Nostoc punctiforme (strain ATCC 29133 / PCC 73102)</name>
    <dbReference type="NCBI Taxonomy" id="63737"/>
    <lineage>
        <taxon>Bacteria</taxon>
        <taxon>Bacillati</taxon>
        <taxon>Cyanobacteriota</taxon>
        <taxon>Cyanophyceae</taxon>
        <taxon>Nostocales</taxon>
        <taxon>Nostocaceae</taxon>
        <taxon>Nostoc</taxon>
    </lineage>
</organism>
<dbReference type="PANTHER" id="PTHR32347">
    <property type="entry name" value="EFFLUX SYSTEM COMPONENT YKNX-RELATED"/>
    <property type="match status" value="1"/>
</dbReference>
<dbReference type="HOGENOM" id="CLU_031364_1_0_3"/>
<reference evidence="6" key="1">
    <citation type="submission" date="2008-04" db="EMBL/GenBank/DDBJ databases">
        <title>Complete sequence of chromosome of Nostoc punctiforme ATCC 29133.</title>
        <authorList>
            <consortium name="US DOE Joint Genome Institute"/>
            <person name="Copeland A."/>
            <person name="Lucas S."/>
            <person name="Lapidus A."/>
            <person name="Glavina del Rio T."/>
            <person name="Dalin E."/>
            <person name="Tice H."/>
            <person name="Pitluck S."/>
            <person name="Chain P."/>
            <person name="Malfatti S."/>
            <person name="Shin M."/>
            <person name="Vergez L."/>
            <person name="Schmutz J."/>
            <person name="Larimer F."/>
            <person name="Land M."/>
            <person name="Hauser L."/>
            <person name="Kyrpides N."/>
            <person name="Kim E."/>
            <person name="Meeks J.C."/>
            <person name="Elhai J."/>
            <person name="Campbell E.L."/>
            <person name="Thiel T."/>
            <person name="Longmire J."/>
            <person name="Potts M."/>
            <person name="Atlas R."/>
        </authorList>
    </citation>
    <scope>NUCLEOTIDE SEQUENCE [LARGE SCALE GENOMIC DNA]</scope>
    <source>
        <strain evidence="6">ATCC 29133 / PCC 73102</strain>
    </source>
</reference>
<dbReference type="Gene3D" id="2.40.50.100">
    <property type="match status" value="1"/>
</dbReference>
<keyword evidence="4" id="KW-0472">Membrane</keyword>
<dbReference type="InterPro" id="IPR050465">
    <property type="entry name" value="UPF0194_transport"/>
</dbReference>
<evidence type="ECO:0000313" key="5">
    <source>
        <dbReference type="EMBL" id="ACC81633.1"/>
    </source>
</evidence>
<dbReference type="Proteomes" id="UP000001191">
    <property type="component" value="Chromosome"/>
</dbReference>
<evidence type="ECO:0000256" key="3">
    <source>
        <dbReference type="SAM" id="Coils"/>
    </source>
</evidence>
<dbReference type="GO" id="GO:0030313">
    <property type="term" value="C:cell envelope"/>
    <property type="evidence" value="ECO:0007669"/>
    <property type="project" value="UniProtKB-SubCell"/>
</dbReference>
<dbReference type="STRING" id="63737.Npun_F3175"/>
<name>B2IYQ0_NOSP7</name>
<feature type="coiled-coil region" evidence="3">
    <location>
        <begin position="105"/>
        <end position="139"/>
    </location>
</feature>
<dbReference type="EnsemblBacteria" id="ACC81633">
    <property type="protein sequence ID" value="ACC81633"/>
    <property type="gene ID" value="Npun_F3175"/>
</dbReference>
<sequence length="440" mass="47777">MKYQFFAKTINLKFVVILGVAALATCATSFYLVLNNQLENQKRSQQAIAANNKIQASPNAVAARGYLEPKGEVIKLSAPTSIQGEGVRLAKLLVKQGDKVKTGQVVAILDNQERLQAALEQAKTEVNVSQAKLEQTKAGAKTGDINAQTAKYQQTRAELEGQLTIQRATIANLAAQLQGEKNSQAATIKRIQAELQYAQTECDRYNALYQKGVVSASQRDSTCLQNNTAQEQLAEAESNLQKIITTRTEQVKEAQANFNRTLATLKKEVEEAKATLNATAEVRPVDVNVAESELKNAQAAVKKSQANLNLAYVRSPKNGQVLKIHTWAGEVISNDGIIELGQTEQMYAIAEVYETDISKVRLGQQATVTSGGLIEELKGNVDEVGLKVGVLNALGTDPVADADTRVVEVKIRLSPQYSRKVANLTNLEVNVMINTESPSN</sequence>
<proteinExistence type="predicted"/>
<dbReference type="PANTHER" id="PTHR32347:SF27">
    <property type="entry name" value="RND EFFLUX PUMP MEMBRANE FUSION PROTEIN BARREL-SANDWICH DOMAIN-CONTAINING PROTEIN"/>
    <property type="match status" value="1"/>
</dbReference>
<evidence type="ECO:0000313" key="6">
    <source>
        <dbReference type="Proteomes" id="UP000001191"/>
    </source>
</evidence>
<reference evidence="5 6" key="2">
    <citation type="journal article" date="2013" name="Plant Physiol.">
        <title>A Nostoc punctiforme Sugar Transporter Necessary to Establish a Cyanobacterium-Plant Symbiosis.</title>
        <authorList>
            <person name="Ekman M."/>
            <person name="Picossi S."/>
            <person name="Campbell E.L."/>
            <person name="Meeks J.C."/>
            <person name="Flores E."/>
        </authorList>
    </citation>
    <scope>NUCLEOTIDE SEQUENCE [LARGE SCALE GENOMIC DNA]</scope>
    <source>
        <strain evidence="6">ATCC 29133 / PCC 73102</strain>
    </source>
</reference>
<dbReference type="eggNOG" id="COG0845">
    <property type="taxonomic scope" value="Bacteria"/>
</dbReference>
<evidence type="ECO:0000256" key="2">
    <source>
        <dbReference type="ARBA" id="ARBA00023054"/>
    </source>
</evidence>
<comment type="subcellular location">
    <subcellularLocation>
        <location evidence="1">Cell envelope</location>
    </subcellularLocation>
</comment>
<dbReference type="Gene3D" id="2.40.30.170">
    <property type="match status" value="1"/>
</dbReference>
<dbReference type="RefSeq" id="WP_012409614.1">
    <property type="nucleotide sequence ID" value="NC_010628.1"/>
</dbReference>
<protein>
    <submittedName>
        <fullName evidence="5">Heterocyst specific ABC-transporter, membrane fusion protein DevB-like protein</fullName>
    </submittedName>
</protein>
<dbReference type="InterPro" id="IPR014315">
    <property type="entry name" value="ABC_heterocyst_DevB"/>
</dbReference>